<protein>
    <submittedName>
        <fullName evidence="1">Uncharacterized protein</fullName>
    </submittedName>
</protein>
<sequence length="70" mass="7693">MACIQDSGLGANFRQEDWRARAWAMGWRGWAGPKPGPGVLYTPDSLDTLQLQPGRSIMVSFQLGFGPKGR</sequence>
<name>A0A7V4XQY9_9BACT</name>
<comment type="caution">
    <text evidence="1">The sequence shown here is derived from an EMBL/GenBank/DDBJ whole genome shotgun (WGS) entry which is preliminary data.</text>
</comment>
<accession>A0A7V4XQY9</accession>
<reference evidence="1" key="1">
    <citation type="journal article" date="2020" name="mSystems">
        <title>Genome- and Community-Level Interaction Insights into Carbon Utilization and Element Cycling Functions of Hydrothermarchaeota in Hydrothermal Sediment.</title>
        <authorList>
            <person name="Zhou Z."/>
            <person name="Liu Y."/>
            <person name="Xu W."/>
            <person name="Pan J."/>
            <person name="Luo Z.H."/>
            <person name="Li M."/>
        </authorList>
    </citation>
    <scope>NUCLEOTIDE SEQUENCE [LARGE SCALE GENOMIC DNA]</scope>
    <source>
        <strain evidence="1">SpSt-855</strain>
    </source>
</reference>
<organism evidence="1">
    <name type="scientific">Acidobacterium capsulatum</name>
    <dbReference type="NCBI Taxonomy" id="33075"/>
    <lineage>
        <taxon>Bacteria</taxon>
        <taxon>Pseudomonadati</taxon>
        <taxon>Acidobacteriota</taxon>
        <taxon>Terriglobia</taxon>
        <taxon>Terriglobales</taxon>
        <taxon>Acidobacteriaceae</taxon>
        <taxon>Acidobacterium</taxon>
    </lineage>
</organism>
<gene>
    <name evidence="1" type="ORF">ENW50_02410</name>
</gene>
<dbReference type="EMBL" id="DTKL01000015">
    <property type="protein sequence ID" value="HGY93532.1"/>
    <property type="molecule type" value="Genomic_DNA"/>
</dbReference>
<evidence type="ECO:0000313" key="1">
    <source>
        <dbReference type="EMBL" id="HGY93532.1"/>
    </source>
</evidence>
<dbReference type="AlphaFoldDB" id="A0A7V4XQY9"/>
<proteinExistence type="predicted"/>